<dbReference type="RefSeq" id="WP_090715898.1">
    <property type="nucleotide sequence ID" value="NZ_CBCSKY010000020.1"/>
</dbReference>
<comment type="similarity">
    <text evidence="2">Belongs to the ComB family.</text>
</comment>
<dbReference type="InterPro" id="IPR036702">
    <property type="entry name" value="ComB-like_sf"/>
</dbReference>
<keyword evidence="6" id="KW-0460">Magnesium</keyword>
<dbReference type="EC" id="3.1.3.71" evidence="3"/>
<gene>
    <name evidence="8" type="ORF">SAMN05216192_12040</name>
</gene>
<proteinExistence type="inferred from homology"/>
<dbReference type="GO" id="GO:0050532">
    <property type="term" value="F:2-phosphosulfolactate phosphatase activity"/>
    <property type="evidence" value="ECO:0007669"/>
    <property type="project" value="UniProtKB-EC"/>
</dbReference>
<dbReference type="GO" id="GO:0000287">
    <property type="term" value="F:magnesium ion binding"/>
    <property type="evidence" value="ECO:0007669"/>
    <property type="project" value="InterPro"/>
</dbReference>
<dbReference type="Proteomes" id="UP000199050">
    <property type="component" value="Unassembled WGS sequence"/>
</dbReference>
<dbReference type="STRING" id="1174501.SAMN05216192_12040"/>
<reference evidence="9" key="1">
    <citation type="submission" date="2016-10" db="EMBL/GenBank/DDBJ databases">
        <authorList>
            <person name="Varghese N."/>
            <person name="Submissions S."/>
        </authorList>
    </citation>
    <scope>NUCLEOTIDE SEQUENCE [LARGE SCALE GENOMIC DNA]</scope>
    <source>
        <strain evidence="9">CGMCC 1.11012</strain>
    </source>
</reference>
<evidence type="ECO:0000256" key="4">
    <source>
        <dbReference type="ARBA" id="ARBA00021948"/>
    </source>
</evidence>
<dbReference type="EMBL" id="FNDX01000020">
    <property type="protein sequence ID" value="SDJ60833.1"/>
    <property type="molecule type" value="Genomic_DNA"/>
</dbReference>
<dbReference type="AlphaFoldDB" id="A0A1G8V471"/>
<keyword evidence="9" id="KW-1185">Reference proteome</keyword>
<evidence type="ECO:0000256" key="7">
    <source>
        <dbReference type="ARBA" id="ARBA00033711"/>
    </source>
</evidence>
<dbReference type="PANTHER" id="PTHR37311:SF1">
    <property type="entry name" value="2-PHOSPHOSULFOLACTATE PHOSPHATASE-RELATED"/>
    <property type="match status" value="1"/>
</dbReference>
<name>A0A1G8V471_9BACL</name>
<dbReference type="GO" id="GO:0050545">
    <property type="term" value="F:sulfopyruvate decarboxylase activity"/>
    <property type="evidence" value="ECO:0007669"/>
    <property type="project" value="TreeGrafter"/>
</dbReference>
<organism evidence="8 9">
    <name type="scientific">Paenibacillus typhae</name>
    <dbReference type="NCBI Taxonomy" id="1174501"/>
    <lineage>
        <taxon>Bacteria</taxon>
        <taxon>Bacillati</taxon>
        <taxon>Bacillota</taxon>
        <taxon>Bacilli</taxon>
        <taxon>Bacillales</taxon>
        <taxon>Paenibacillaceae</taxon>
        <taxon>Paenibacillus</taxon>
    </lineage>
</organism>
<evidence type="ECO:0000256" key="6">
    <source>
        <dbReference type="ARBA" id="ARBA00022842"/>
    </source>
</evidence>
<evidence type="ECO:0000256" key="1">
    <source>
        <dbReference type="ARBA" id="ARBA00001946"/>
    </source>
</evidence>
<dbReference type="Pfam" id="PF04029">
    <property type="entry name" value="2-ph_phosp"/>
    <property type="match status" value="1"/>
</dbReference>
<comment type="cofactor">
    <cofactor evidence="1">
        <name>Mg(2+)</name>
        <dbReference type="ChEBI" id="CHEBI:18420"/>
    </cofactor>
</comment>
<accession>A0A1G8V471</accession>
<dbReference type="Gene3D" id="3.90.1560.10">
    <property type="entry name" value="ComB-like"/>
    <property type="match status" value="1"/>
</dbReference>
<protein>
    <recommendedName>
        <fullName evidence="4">Probable 2-phosphosulfolactate phosphatase</fullName>
        <ecNumber evidence="3">3.1.3.71</ecNumber>
    </recommendedName>
</protein>
<evidence type="ECO:0000313" key="8">
    <source>
        <dbReference type="EMBL" id="SDJ60833.1"/>
    </source>
</evidence>
<keyword evidence="5" id="KW-0378">Hydrolase</keyword>
<evidence type="ECO:0000313" key="9">
    <source>
        <dbReference type="Proteomes" id="UP000199050"/>
    </source>
</evidence>
<dbReference type="SUPFAM" id="SSF142823">
    <property type="entry name" value="ComB-like"/>
    <property type="match status" value="1"/>
</dbReference>
<comment type="catalytic activity">
    <reaction evidence="7">
        <text>(2R)-O-phospho-3-sulfolactate + H2O = (2R)-3-sulfolactate + phosphate</text>
        <dbReference type="Rhea" id="RHEA:23416"/>
        <dbReference type="ChEBI" id="CHEBI:15377"/>
        <dbReference type="ChEBI" id="CHEBI:15597"/>
        <dbReference type="ChEBI" id="CHEBI:43474"/>
        <dbReference type="ChEBI" id="CHEBI:58738"/>
        <dbReference type="EC" id="3.1.3.71"/>
    </reaction>
</comment>
<sequence length="258" mass="27819">MFYDQSPYDIKLDWGQRGARAAAERGDIVVMVDVLSFSSTVVTAVQHKAVIYPYPSPVNEQAKAYAKGLGAEIIRGRAEALRAGGHSLSPLSFSSADYERDFVLCSTNGAACIWLAAQVPALLVGCLLNASAVADTANRLKLELGAPVTVVPCGEKWLDVIGSENNLRPGIEDYLGAGLILSKLSGSKSPEAEVCIGALRSSGQRIRELIWESASSRELRERGYEADVTYCCQVDISYAVPVLQHNRFVNVPSLAQKK</sequence>
<dbReference type="InterPro" id="IPR005238">
    <property type="entry name" value="ComB-like"/>
</dbReference>
<evidence type="ECO:0000256" key="2">
    <source>
        <dbReference type="ARBA" id="ARBA00009997"/>
    </source>
</evidence>
<dbReference type="OrthoDB" id="4913at2"/>
<evidence type="ECO:0000256" key="3">
    <source>
        <dbReference type="ARBA" id="ARBA00012953"/>
    </source>
</evidence>
<evidence type="ECO:0000256" key="5">
    <source>
        <dbReference type="ARBA" id="ARBA00022801"/>
    </source>
</evidence>
<dbReference type="PANTHER" id="PTHR37311">
    <property type="entry name" value="2-PHOSPHOSULFOLACTATE PHOSPHATASE-RELATED"/>
    <property type="match status" value="1"/>
</dbReference>